<reference evidence="6 7" key="1">
    <citation type="submission" date="2016-10" db="EMBL/GenBank/DDBJ databases">
        <authorList>
            <person name="de Groot N.N."/>
        </authorList>
    </citation>
    <scope>NUCLEOTIDE SEQUENCE [LARGE SCALE GENOMIC DNA]</scope>
    <source>
        <strain evidence="6 7">DSM 21771</strain>
    </source>
</reference>
<evidence type="ECO:0000256" key="2">
    <source>
        <dbReference type="ARBA" id="ARBA00022723"/>
    </source>
</evidence>
<dbReference type="InterPro" id="IPR006640">
    <property type="entry name" value="SprT-like_domain"/>
</dbReference>
<evidence type="ECO:0000259" key="5">
    <source>
        <dbReference type="SMART" id="SM00731"/>
    </source>
</evidence>
<feature type="active site" evidence="4">
    <location>
        <position position="68"/>
    </location>
</feature>
<dbReference type="Proteomes" id="UP000198853">
    <property type="component" value="Unassembled WGS sequence"/>
</dbReference>
<keyword evidence="2 4" id="KW-0479">Metal-binding</keyword>
<dbReference type="Pfam" id="PF17283">
    <property type="entry name" value="Zn_ribbon_SprT"/>
    <property type="match status" value="1"/>
</dbReference>
<feature type="binding site" evidence="4">
    <location>
        <position position="67"/>
    </location>
    <ligand>
        <name>Zn(2+)</name>
        <dbReference type="ChEBI" id="CHEBI:29105"/>
    </ligand>
</feature>
<sequence length="155" mass="18427">MTDEQLQQLTEELSRLYFKRTFRHRIRFNPRLRTTGGRYLLASHEIEINPKHEAHFGREELKAIIKHELCHYHLHLEGKGYQHKDRDFKNLLEKVGGSRHCQAVPGMRKTQPIKYYYACVDCQHVYPRKRAMDTQKFVCGICGGKLKMRERSLTT</sequence>
<dbReference type="SMART" id="SM00731">
    <property type="entry name" value="SprT"/>
    <property type="match status" value="1"/>
</dbReference>
<keyword evidence="3 4" id="KW-0862">Zinc</keyword>
<dbReference type="GO" id="GO:0006950">
    <property type="term" value="P:response to stress"/>
    <property type="evidence" value="ECO:0007669"/>
    <property type="project" value="UniProtKB-ARBA"/>
</dbReference>
<dbReference type="NCBIfam" id="NF003339">
    <property type="entry name" value="PRK04351.1"/>
    <property type="match status" value="1"/>
</dbReference>
<keyword evidence="1 4" id="KW-0963">Cytoplasm</keyword>
<organism evidence="6 7">
    <name type="scientific">Natribacillus halophilus</name>
    <dbReference type="NCBI Taxonomy" id="549003"/>
    <lineage>
        <taxon>Bacteria</taxon>
        <taxon>Bacillati</taxon>
        <taxon>Bacillota</taxon>
        <taxon>Bacilli</taxon>
        <taxon>Bacillales</taxon>
        <taxon>Bacillaceae</taxon>
        <taxon>Natribacillus</taxon>
    </lineage>
</organism>
<protein>
    <recommendedName>
        <fullName evidence="4">Protein SprT-like</fullName>
    </recommendedName>
</protein>
<dbReference type="InterPro" id="IPR035240">
    <property type="entry name" value="SprT_Zn_ribbon"/>
</dbReference>
<feature type="binding site" evidence="4">
    <location>
        <position position="71"/>
    </location>
    <ligand>
        <name>Zn(2+)</name>
        <dbReference type="ChEBI" id="CHEBI:29105"/>
    </ligand>
</feature>
<evidence type="ECO:0000256" key="4">
    <source>
        <dbReference type="HAMAP-Rule" id="MF_00745"/>
    </source>
</evidence>
<comment type="similarity">
    <text evidence="4">Belongs to the SprT family.</text>
</comment>
<dbReference type="GO" id="GO:0005737">
    <property type="term" value="C:cytoplasm"/>
    <property type="evidence" value="ECO:0007669"/>
    <property type="project" value="UniProtKB-SubCell"/>
</dbReference>
<accession>A0A1G8QK84</accession>
<feature type="domain" description="SprT-like" evidence="5">
    <location>
        <begin position="4"/>
        <end position="149"/>
    </location>
</feature>
<gene>
    <name evidence="6" type="ORF">SAMN04488123_11274</name>
</gene>
<evidence type="ECO:0000313" key="6">
    <source>
        <dbReference type="EMBL" id="SDJ05066.1"/>
    </source>
</evidence>
<dbReference type="AlphaFoldDB" id="A0A1G8QK84"/>
<dbReference type="Pfam" id="PF10263">
    <property type="entry name" value="SprT-like"/>
    <property type="match status" value="1"/>
</dbReference>
<comment type="cofactor">
    <cofactor evidence="4">
        <name>Zn(2+)</name>
        <dbReference type="ChEBI" id="CHEBI:29105"/>
    </cofactor>
    <text evidence="4">Binds 1 zinc ion.</text>
</comment>
<evidence type="ECO:0000256" key="1">
    <source>
        <dbReference type="ARBA" id="ARBA00022490"/>
    </source>
</evidence>
<comment type="subcellular location">
    <subcellularLocation>
        <location evidence="4">Cytoplasm</location>
    </subcellularLocation>
</comment>
<dbReference type="OrthoDB" id="9799909at2"/>
<dbReference type="EMBL" id="FNEN01000012">
    <property type="protein sequence ID" value="SDJ05066.1"/>
    <property type="molecule type" value="Genomic_DNA"/>
</dbReference>
<dbReference type="InterPro" id="IPR023524">
    <property type="entry name" value="Uncharacterised_SprT-like"/>
</dbReference>
<dbReference type="RefSeq" id="WP_090399191.1">
    <property type="nucleotide sequence ID" value="NZ_FNEN01000012.1"/>
</dbReference>
<evidence type="ECO:0000313" key="7">
    <source>
        <dbReference type="Proteomes" id="UP000198853"/>
    </source>
</evidence>
<dbReference type="HAMAP" id="MF_00745">
    <property type="entry name" value="SprT_like"/>
    <property type="match status" value="1"/>
</dbReference>
<keyword evidence="7" id="KW-1185">Reference proteome</keyword>
<proteinExistence type="inferred from homology"/>
<dbReference type="GO" id="GO:0008270">
    <property type="term" value="F:zinc ion binding"/>
    <property type="evidence" value="ECO:0007669"/>
    <property type="project" value="UniProtKB-UniRule"/>
</dbReference>
<evidence type="ECO:0000256" key="3">
    <source>
        <dbReference type="ARBA" id="ARBA00022833"/>
    </source>
</evidence>
<name>A0A1G8QK84_9BACI</name>